<gene>
    <name evidence="2" type="ORF">SDC9_150902</name>
</gene>
<evidence type="ECO:0000256" key="1">
    <source>
        <dbReference type="SAM" id="MobiDB-lite"/>
    </source>
</evidence>
<evidence type="ECO:0000313" key="2">
    <source>
        <dbReference type="EMBL" id="MPN03670.1"/>
    </source>
</evidence>
<dbReference type="AlphaFoldDB" id="A0A645EQP4"/>
<name>A0A645EQP4_9ZZZZ</name>
<sequence>MEQRHDQGGAKDFLDLLAAHSGLQRLDLLLGNEISLHNINLVWCDGAGQTMACAVKATASGQPGTEQNDGANTDAVTGRSKHG</sequence>
<feature type="region of interest" description="Disordered" evidence="1">
    <location>
        <begin position="58"/>
        <end position="83"/>
    </location>
</feature>
<reference evidence="2" key="1">
    <citation type="submission" date="2019-08" db="EMBL/GenBank/DDBJ databases">
        <authorList>
            <person name="Kucharzyk K."/>
            <person name="Murdoch R.W."/>
            <person name="Higgins S."/>
            <person name="Loffler F."/>
        </authorList>
    </citation>
    <scope>NUCLEOTIDE SEQUENCE</scope>
</reference>
<organism evidence="2">
    <name type="scientific">bioreactor metagenome</name>
    <dbReference type="NCBI Taxonomy" id="1076179"/>
    <lineage>
        <taxon>unclassified sequences</taxon>
        <taxon>metagenomes</taxon>
        <taxon>ecological metagenomes</taxon>
    </lineage>
</organism>
<dbReference type="EMBL" id="VSSQ01049600">
    <property type="protein sequence ID" value="MPN03670.1"/>
    <property type="molecule type" value="Genomic_DNA"/>
</dbReference>
<comment type="caution">
    <text evidence="2">The sequence shown here is derived from an EMBL/GenBank/DDBJ whole genome shotgun (WGS) entry which is preliminary data.</text>
</comment>
<proteinExistence type="predicted"/>
<accession>A0A645EQP4</accession>
<feature type="compositionally biased region" description="Polar residues" evidence="1">
    <location>
        <begin position="59"/>
        <end position="75"/>
    </location>
</feature>
<protein>
    <submittedName>
        <fullName evidence="2">Uncharacterized protein</fullName>
    </submittedName>
</protein>